<organism evidence="1 2">
    <name type="scientific">Candidatus Wolfebacteria bacterium RIFOXYD1_FULL_48_65</name>
    <dbReference type="NCBI Taxonomy" id="1802561"/>
    <lineage>
        <taxon>Bacteria</taxon>
        <taxon>Candidatus Wolfeibacteriota</taxon>
    </lineage>
</organism>
<evidence type="ECO:0000313" key="2">
    <source>
        <dbReference type="Proteomes" id="UP000179057"/>
    </source>
</evidence>
<sequence>MKYLSKRFASILLSFTFFAFALVLYANFIGPAYDTIKAEQGKLIAARQKNAEYTSIFTRLKQASSEFQQSSEVQNRVSMALPLAANVPDSMNQLSVIATANGLTITSIDIVNAPVVPSSVGKAGESSLIKGVGVLKNSIRLTGTYDQLKSFLQGIETGVRIASISSVKIDKIANPITPGTMGITVEVETYYQVN</sequence>
<reference evidence="1 2" key="1">
    <citation type="journal article" date="2016" name="Nat. Commun.">
        <title>Thousands of microbial genomes shed light on interconnected biogeochemical processes in an aquifer system.</title>
        <authorList>
            <person name="Anantharaman K."/>
            <person name="Brown C.T."/>
            <person name="Hug L.A."/>
            <person name="Sharon I."/>
            <person name="Castelle C.J."/>
            <person name="Probst A.J."/>
            <person name="Thomas B.C."/>
            <person name="Singh A."/>
            <person name="Wilkins M.J."/>
            <person name="Karaoz U."/>
            <person name="Brodie E.L."/>
            <person name="Williams K.H."/>
            <person name="Hubbard S.S."/>
            <person name="Banfield J.F."/>
        </authorList>
    </citation>
    <scope>NUCLEOTIDE SEQUENCE [LARGE SCALE GENOMIC DNA]</scope>
</reference>
<dbReference type="EMBL" id="MGIV01000014">
    <property type="protein sequence ID" value="OGM94243.1"/>
    <property type="molecule type" value="Genomic_DNA"/>
</dbReference>
<dbReference type="Gene3D" id="3.30.70.60">
    <property type="match status" value="1"/>
</dbReference>
<dbReference type="AlphaFoldDB" id="A0A1F8E0A6"/>
<dbReference type="Proteomes" id="UP000179057">
    <property type="component" value="Unassembled WGS sequence"/>
</dbReference>
<evidence type="ECO:0008006" key="3">
    <source>
        <dbReference type="Google" id="ProtNLM"/>
    </source>
</evidence>
<evidence type="ECO:0000313" key="1">
    <source>
        <dbReference type="EMBL" id="OGM94243.1"/>
    </source>
</evidence>
<proteinExistence type="predicted"/>
<comment type="caution">
    <text evidence="1">The sequence shown here is derived from an EMBL/GenBank/DDBJ whole genome shotgun (WGS) entry which is preliminary data.</text>
</comment>
<accession>A0A1F8E0A6</accession>
<gene>
    <name evidence="1" type="ORF">A2610_02995</name>
</gene>
<dbReference type="InterPro" id="IPR014717">
    <property type="entry name" value="Transl_elong_EF1B/ribsomal_bS6"/>
</dbReference>
<name>A0A1F8E0A6_9BACT</name>
<protein>
    <recommendedName>
        <fullName evidence="3">Pilus assembly protein PilO</fullName>
    </recommendedName>
</protein>